<dbReference type="InterPro" id="IPR007029">
    <property type="entry name" value="YHS_dom"/>
</dbReference>
<dbReference type="InterPro" id="IPR012348">
    <property type="entry name" value="RNR-like"/>
</dbReference>
<reference evidence="3 4" key="1">
    <citation type="journal article" date="2017" name="Genome Announc.">
        <title>Complete Genome Sequences of Two Acetylene-Fermenting Pelobacter acetylenicus Strains.</title>
        <authorList>
            <person name="Sutton J.M."/>
            <person name="Baesman S.M."/>
            <person name="Fierst J.L."/>
            <person name="Poret-Peterson A.T."/>
            <person name="Oremland R.S."/>
            <person name="Dunlap D.S."/>
            <person name="Akob D.M."/>
        </authorList>
    </citation>
    <scope>NUCLEOTIDE SEQUENCE [LARGE SCALE GENOMIC DNA]</scope>
    <source>
        <strain evidence="3 4">SFB93</strain>
    </source>
</reference>
<gene>
    <name evidence="3" type="ORF">A7E78_10850</name>
</gene>
<dbReference type="EMBL" id="CP015519">
    <property type="protein sequence ID" value="APG28302.1"/>
    <property type="molecule type" value="Genomic_DNA"/>
</dbReference>
<feature type="domain" description="TRASH" evidence="2">
    <location>
        <begin position="45"/>
        <end position="82"/>
    </location>
</feature>
<dbReference type="InterPro" id="IPR049708">
    <property type="entry name" value="PP0621-like"/>
</dbReference>
<keyword evidence="4" id="KW-1185">Reference proteome</keyword>
<sequence length="82" mass="9628">MRFLQFLLLFWVFYALVKLLRGSTKRRSPKPEPEKTEAGEEMIQDPQCGTYVPRSLAVELVTDGRTYHFCSEKCRDAFRDSH</sequence>
<dbReference type="Gene3D" id="1.10.620.20">
    <property type="entry name" value="Ribonucleotide Reductase, subunit A"/>
    <property type="match status" value="1"/>
</dbReference>
<dbReference type="SMART" id="SM00746">
    <property type="entry name" value="TRASH"/>
    <property type="match status" value="1"/>
</dbReference>
<evidence type="ECO:0000313" key="4">
    <source>
        <dbReference type="Proteomes" id="UP000182517"/>
    </source>
</evidence>
<dbReference type="Proteomes" id="UP000182517">
    <property type="component" value="Chromosome"/>
</dbReference>
<accession>A0A1L3GQT8</accession>
<dbReference type="STRING" id="1842532.A7E78_10850"/>
<name>A0A1L3GQT8_9BACT</name>
<dbReference type="Pfam" id="PF04945">
    <property type="entry name" value="YHS"/>
    <property type="match status" value="1"/>
</dbReference>
<dbReference type="AlphaFoldDB" id="A0A1L3GQT8"/>
<dbReference type="NCBIfam" id="NF041023">
    <property type="entry name" value="PP0621_fam"/>
    <property type="match status" value="1"/>
</dbReference>
<evidence type="ECO:0000259" key="2">
    <source>
        <dbReference type="SMART" id="SM00746"/>
    </source>
</evidence>
<feature type="region of interest" description="Disordered" evidence="1">
    <location>
        <begin position="23"/>
        <end position="43"/>
    </location>
</feature>
<proteinExistence type="predicted"/>
<dbReference type="InterPro" id="IPR011017">
    <property type="entry name" value="TRASH_dom"/>
</dbReference>
<dbReference type="KEGG" id="pef:A7E78_10850"/>
<dbReference type="OrthoDB" id="3078737at2"/>
<feature type="compositionally biased region" description="Basic and acidic residues" evidence="1">
    <location>
        <begin position="29"/>
        <end position="38"/>
    </location>
</feature>
<evidence type="ECO:0000313" key="3">
    <source>
        <dbReference type="EMBL" id="APG28302.1"/>
    </source>
</evidence>
<dbReference type="RefSeq" id="WP_072284321.1">
    <property type="nucleotide sequence ID" value="NZ_CP015519.1"/>
</dbReference>
<dbReference type="GO" id="GO:0016491">
    <property type="term" value="F:oxidoreductase activity"/>
    <property type="evidence" value="ECO:0007669"/>
    <property type="project" value="InterPro"/>
</dbReference>
<organism evidence="3 4">
    <name type="scientific">Syntrophotalea acetylenivorans</name>
    <dbReference type="NCBI Taxonomy" id="1842532"/>
    <lineage>
        <taxon>Bacteria</taxon>
        <taxon>Pseudomonadati</taxon>
        <taxon>Thermodesulfobacteriota</taxon>
        <taxon>Desulfuromonadia</taxon>
        <taxon>Desulfuromonadales</taxon>
        <taxon>Syntrophotaleaceae</taxon>
        <taxon>Syntrophotalea</taxon>
    </lineage>
</organism>
<evidence type="ECO:0000256" key="1">
    <source>
        <dbReference type="SAM" id="MobiDB-lite"/>
    </source>
</evidence>
<protein>
    <recommendedName>
        <fullName evidence="2">TRASH domain-containing protein</fullName>
    </recommendedName>
</protein>
<dbReference type="InterPro" id="IPR009078">
    <property type="entry name" value="Ferritin-like_SF"/>
</dbReference>
<dbReference type="SUPFAM" id="SSF47240">
    <property type="entry name" value="Ferritin-like"/>
    <property type="match status" value="1"/>
</dbReference>